<dbReference type="PROSITE" id="PS50943">
    <property type="entry name" value="HTH_CROC1"/>
    <property type="match status" value="1"/>
</dbReference>
<sequence length="270" mass="30698">MDVNKIVIDNLIKQWNKIISNVKYNPTYREITLKAWKRCKKKDVNPKLPTYYSLSKEELQIKQQENKKIIKVAKPFMEDISLSLRNIPHVIFLTDKDAWAIGLMGTLKGDGIGEGINYAEDYVGNSTIETALKEGKPLLIYGAEHYVERYRHLCCFGLPIRDKRNKIIAALNVSVPTKYAAPQNLIIVLTAIKGLEEKLSETELIEEQDIGGRIRKLRKQRSLSQTVVADRADISQSFLSDIENGKKSPTLRSIRLIAKAFNISSKDLII</sequence>
<dbReference type="GO" id="GO:0005829">
    <property type="term" value="C:cytosol"/>
    <property type="evidence" value="ECO:0007669"/>
    <property type="project" value="TreeGrafter"/>
</dbReference>
<evidence type="ECO:0000313" key="3">
    <source>
        <dbReference type="EMBL" id="AGB42020.1"/>
    </source>
</evidence>
<dbReference type="KEGG" id="hhl:Halha_2137"/>
<evidence type="ECO:0000259" key="2">
    <source>
        <dbReference type="PROSITE" id="PS50943"/>
    </source>
</evidence>
<dbReference type="AlphaFoldDB" id="L0KBU5"/>
<dbReference type="Pfam" id="PF01381">
    <property type="entry name" value="HTH_3"/>
    <property type="match status" value="1"/>
</dbReference>
<keyword evidence="4" id="KW-1185">Reference proteome</keyword>
<feature type="domain" description="HTH cro/C1-type" evidence="2">
    <location>
        <begin position="214"/>
        <end position="268"/>
    </location>
</feature>
<dbReference type="InterPro" id="IPR050807">
    <property type="entry name" value="TransReg_Diox_bact_type"/>
</dbReference>
<dbReference type="CDD" id="cd00093">
    <property type="entry name" value="HTH_XRE"/>
    <property type="match status" value="1"/>
</dbReference>
<dbReference type="Gene3D" id="1.10.260.40">
    <property type="entry name" value="lambda repressor-like DNA-binding domains"/>
    <property type="match status" value="1"/>
</dbReference>
<dbReference type="eggNOG" id="COG3284">
    <property type="taxonomic scope" value="Bacteria"/>
</dbReference>
<dbReference type="STRING" id="748449.Halha_2137"/>
<dbReference type="Proteomes" id="UP000010880">
    <property type="component" value="Chromosome"/>
</dbReference>
<dbReference type="EMBL" id="CP003359">
    <property type="protein sequence ID" value="AGB42020.1"/>
    <property type="molecule type" value="Genomic_DNA"/>
</dbReference>
<dbReference type="GO" id="GO:0003677">
    <property type="term" value="F:DNA binding"/>
    <property type="evidence" value="ECO:0007669"/>
    <property type="project" value="UniProtKB-KW"/>
</dbReference>
<keyword evidence="1" id="KW-0238">DNA-binding</keyword>
<dbReference type="InterPro" id="IPR010982">
    <property type="entry name" value="Lambda_DNA-bd_dom_sf"/>
</dbReference>
<reference evidence="4" key="1">
    <citation type="submission" date="2012-02" db="EMBL/GenBank/DDBJ databases">
        <title>The complete genome of Halobacteroides halobius DSM 5150.</title>
        <authorList>
            <person name="Lucas S."/>
            <person name="Copeland A."/>
            <person name="Lapidus A."/>
            <person name="Glavina del Rio T."/>
            <person name="Dalin E."/>
            <person name="Tice H."/>
            <person name="Bruce D."/>
            <person name="Goodwin L."/>
            <person name="Pitluck S."/>
            <person name="Peters L."/>
            <person name="Mikhailova N."/>
            <person name="Gu W."/>
            <person name="Kyrpides N."/>
            <person name="Mavromatis K."/>
            <person name="Ivanova N."/>
            <person name="Brettin T."/>
            <person name="Detter J.C."/>
            <person name="Han C."/>
            <person name="Larimer F."/>
            <person name="Land M."/>
            <person name="Hauser L."/>
            <person name="Markowitz V."/>
            <person name="Cheng J.-F."/>
            <person name="Hugenholtz P."/>
            <person name="Woyke T."/>
            <person name="Wu D."/>
            <person name="Tindall B."/>
            <person name="Pomrenke H."/>
            <person name="Brambilla E."/>
            <person name="Klenk H.-P."/>
            <person name="Eisen J.A."/>
        </authorList>
    </citation>
    <scope>NUCLEOTIDE SEQUENCE [LARGE SCALE GENOMIC DNA]</scope>
    <source>
        <strain evidence="4">ATCC 35273 / DSM 5150 / MD-1</strain>
    </source>
</reference>
<gene>
    <name evidence="3" type="ordered locus">Halha_2137</name>
</gene>
<proteinExistence type="predicted"/>
<dbReference type="Gene3D" id="3.30.450.40">
    <property type="match status" value="1"/>
</dbReference>
<dbReference type="InterPro" id="IPR029016">
    <property type="entry name" value="GAF-like_dom_sf"/>
</dbReference>
<dbReference type="GO" id="GO:0003700">
    <property type="term" value="F:DNA-binding transcription factor activity"/>
    <property type="evidence" value="ECO:0007669"/>
    <property type="project" value="TreeGrafter"/>
</dbReference>
<dbReference type="PANTHER" id="PTHR46797:SF1">
    <property type="entry name" value="METHYLPHOSPHONATE SYNTHASE"/>
    <property type="match status" value="1"/>
</dbReference>
<dbReference type="HOGENOM" id="CLU_1029607_0_0_9"/>
<dbReference type="PANTHER" id="PTHR46797">
    <property type="entry name" value="HTH-TYPE TRANSCRIPTIONAL REGULATOR"/>
    <property type="match status" value="1"/>
</dbReference>
<organism evidence="3 4">
    <name type="scientific">Halobacteroides halobius (strain ATCC 35273 / DSM 5150 / MD-1)</name>
    <dbReference type="NCBI Taxonomy" id="748449"/>
    <lineage>
        <taxon>Bacteria</taxon>
        <taxon>Bacillati</taxon>
        <taxon>Bacillota</taxon>
        <taxon>Clostridia</taxon>
        <taxon>Halanaerobiales</taxon>
        <taxon>Halobacteroidaceae</taxon>
        <taxon>Halobacteroides</taxon>
    </lineage>
</organism>
<accession>L0KBU5</accession>
<evidence type="ECO:0000256" key="1">
    <source>
        <dbReference type="ARBA" id="ARBA00023125"/>
    </source>
</evidence>
<dbReference type="SMART" id="SM00530">
    <property type="entry name" value="HTH_XRE"/>
    <property type="match status" value="1"/>
</dbReference>
<protein>
    <submittedName>
        <fullName evidence="3">Transcriptional activator of acetoin/glycerol metabolism</fullName>
    </submittedName>
</protein>
<dbReference type="SUPFAM" id="SSF47413">
    <property type="entry name" value="lambda repressor-like DNA-binding domains"/>
    <property type="match status" value="1"/>
</dbReference>
<name>L0KBU5_HALHC</name>
<evidence type="ECO:0000313" key="4">
    <source>
        <dbReference type="Proteomes" id="UP000010880"/>
    </source>
</evidence>
<dbReference type="InterPro" id="IPR001387">
    <property type="entry name" value="Cro/C1-type_HTH"/>
</dbReference>
<dbReference type="eggNOG" id="COG1396">
    <property type="taxonomic scope" value="Bacteria"/>
</dbReference>